<dbReference type="EMBL" id="JAPZBU010000003">
    <property type="protein sequence ID" value="KAJ5414644.1"/>
    <property type="molecule type" value="Genomic_DNA"/>
</dbReference>
<reference evidence="14" key="2">
    <citation type="journal article" date="2023" name="IMA Fungus">
        <title>Comparative genomic study of the Penicillium genus elucidates a diverse pangenome and 15 lateral gene transfer events.</title>
        <authorList>
            <person name="Petersen C."/>
            <person name="Sorensen T."/>
            <person name="Nielsen M.R."/>
            <person name="Sondergaard T.E."/>
            <person name="Sorensen J.L."/>
            <person name="Fitzpatrick D.A."/>
            <person name="Frisvad J.C."/>
            <person name="Nielsen K.L."/>
        </authorList>
    </citation>
    <scope>NUCLEOTIDE SEQUENCE</scope>
    <source>
        <strain evidence="14">IBT 29677</strain>
    </source>
</reference>
<gene>
    <name evidence="14" type="ORF">N7509_001271</name>
</gene>
<feature type="signal peptide" evidence="13">
    <location>
        <begin position="1"/>
        <end position="17"/>
    </location>
</feature>
<organism evidence="14 15">
    <name type="scientific">Penicillium cosmopolitanum</name>
    <dbReference type="NCBI Taxonomy" id="1131564"/>
    <lineage>
        <taxon>Eukaryota</taxon>
        <taxon>Fungi</taxon>
        <taxon>Dikarya</taxon>
        <taxon>Ascomycota</taxon>
        <taxon>Pezizomycotina</taxon>
        <taxon>Eurotiomycetes</taxon>
        <taxon>Eurotiomycetidae</taxon>
        <taxon>Eurotiales</taxon>
        <taxon>Aspergillaceae</taxon>
        <taxon>Penicillium</taxon>
    </lineage>
</organism>
<evidence type="ECO:0000256" key="13">
    <source>
        <dbReference type="SAM" id="SignalP"/>
    </source>
</evidence>
<dbReference type="PIRSF" id="PIRSF017290">
    <property type="entry name" value="ROT1_prd"/>
    <property type="match status" value="1"/>
</dbReference>
<keyword evidence="5 13" id="KW-0732">Signal</keyword>
<evidence type="ECO:0000256" key="8">
    <source>
        <dbReference type="ARBA" id="ARBA00023136"/>
    </source>
</evidence>
<evidence type="ECO:0000256" key="1">
    <source>
        <dbReference type="ARBA" id="ARBA00004115"/>
    </source>
</evidence>
<keyword evidence="8 10" id="KW-0472">Membrane</keyword>
<evidence type="ECO:0000256" key="11">
    <source>
        <dbReference type="SAM" id="MobiDB-lite"/>
    </source>
</evidence>
<evidence type="ECO:0000256" key="5">
    <source>
        <dbReference type="ARBA" id="ARBA00022729"/>
    </source>
</evidence>
<dbReference type="GO" id="GO:0005789">
    <property type="term" value="C:endoplasmic reticulum membrane"/>
    <property type="evidence" value="ECO:0007669"/>
    <property type="project" value="UniProtKB-SubCell"/>
</dbReference>
<sequence length="232" mass="25795">MIFLWALLVCTAAALNAEDLVGTWTTKSKQVITGPGFYDPINDKFLEPNLTGISYSFDGKGHYEQAFYRAVANPTDPSCPSGIMQFQHGSYSVSADGSMILHPIASDGRQLLSEPCVKNTASYTRYNNTESFKSFSVSLDAYHQVPRLDLIRSTGTIVHPMFLAYRPPKMLPTNTLNPMPTADSKEKSKSKKRDLSSPDLHLVIKEELINPDRWWWFGVLATSLGGAAFFFS</sequence>
<dbReference type="PANTHER" id="PTHR28090">
    <property type="entry name" value="PROTEIN ROT1"/>
    <property type="match status" value="1"/>
</dbReference>
<dbReference type="RefSeq" id="XP_056494490.1">
    <property type="nucleotide sequence ID" value="XM_056625908.1"/>
</dbReference>
<dbReference type="AlphaFoldDB" id="A0A9W9WCH6"/>
<evidence type="ECO:0000256" key="10">
    <source>
        <dbReference type="PIRNR" id="PIRNR017290"/>
    </source>
</evidence>
<comment type="function">
    <text evidence="9 10">Required for normal levels of the cell wall 1,6-beta-glucan. Involved in a protein folding machinery chaperoning proteins acting in various physiological processes including cell wall synthesis and lysis of autophagic bodies.</text>
</comment>
<dbReference type="OrthoDB" id="5327821at2759"/>
<dbReference type="GO" id="GO:0006458">
    <property type="term" value="P:'de novo' protein folding"/>
    <property type="evidence" value="ECO:0007669"/>
    <property type="project" value="InterPro"/>
</dbReference>
<evidence type="ECO:0000256" key="9">
    <source>
        <dbReference type="ARBA" id="ARBA00024969"/>
    </source>
</evidence>
<feature type="region of interest" description="Disordered" evidence="11">
    <location>
        <begin position="173"/>
        <end position="193"/>
    </location>
</feature>
<evidence type="ECO:0000313" key="15">
    <source>
        <dbReference type="Proteomes" id="UP001147747"/>
    </source>
</evidence>
<comment type="caution">
    <text evidence="14">The sequence shown here is derived from an EMBL/GenBank/DDBJ whole genome shotgun (WGS) entry which is preliminary data.</text>
</comment>
<evidence type="ECO:0000313" key="14">
    <source>
        <dbReference type="EMBL" id="KAJ5414644.1"/>
    </source>
</evidence>
<accession>A0A9W9WCH6</accession>
<dbReference type="Pfam" id="PF10681">
    <property type="entry name" value="Rot1"/>
    <property type="match status" value="1"/>
</dbReference>
<comment type="subcellular location">
    <subcellularLocation>
        <location evidence="1">Endoplasmic reticulum membrane</location>
        <topology evidence="1">Single-pass type I membrane protein</topology>
    </subcellularLocation>
</comment>
<keyword evidence="6 10" id="KW-0256">Endoplasmic reticulum</keyword>
<dbReference type="InterPro" id="IPR019623">
    <property type="entry name" value="Rot1"/>
</dbReference>
<proteinExistence type="inferred from homology"/>
<dbReference type="PANTHER" id="PTHR28090:SF1">
    <property type="entry name" value="PROTEIN ROT1"/>
    <property type="match status" value="1"/>
</dbReference>
<keyword evidence="4 12" id="KW-0812">Transmembrane</keyword>
<reference evidence="14" key="1">
    <citation type="submission" date="2022-12" db="EMBL/GenBank/DDBJ databases">
        <authorList>
            <person name="Petersen C."/>
        </authorList>
    </citation>
    <scope>NUCLEOTIDE SEQUENCE</scope>
    <source>
        <strain evidence="14">IBT 29677</strain>
    </source>
</reference>
<keyword evidence="7 12" id="KW-1133">Transmembrane helix</keyword>
<evidence type="ECO:0000256" key="7">
    <source>
        <dbReference type="ARBA" id="ARBA00022989"/>
    </source>
</evidence>
<comment type="similarity">
    <text evidence="2 10">Belongs to the ROT1 family.</text>
</comment>
<keyword evidence="15" id="KW-1185">Reference proteome</keyword>
<dbReference type="GO" id="GO:0051082">
    <property type="term" value="F:unfolded protein binding"/>
    <property type="evidence" value="ECO:0007669"/>
    <property type="project" value="TreeGrafter"/>
</dbReference>
<evidence type="ECO:0000256" key="3">
    <source>
        <dbReference type="ARBA" id="ARBA00017291"/>
    </source>
</evidence>
<evidence type="ECO:0000256" key="12">
    <source>
        <dbReference type="SAM" id="Phobius"/>
    </source>
</evidence>
<evidence type="ECO:0000256" key="2">
    <source>
        <dbReference type="ARBA" id="ARBA00007149"/>
    </source>
</evidence>
<feature type="transmembrane region" description="Helical" evidence="12">
    <location>
        <begin position="214"/>
        <end position="231"/>
    </location>
</feature>
<evidence type="ECO:0000256" key="6">
    <source>
        <dbReference type="ARBA" id="ARBA00022824"/>
    </source>
</evidence>
<dbReference type="GeneID" id="81364888"/>
<protein>
    <recommendedName>
        <fullName evidence="3 10">Protein ROT1</fullName>
    </recommendedName>
</protein>
<dbReference type="Proteomes" id="UP001147747">
    <property type="component" value="Unassembled WGS sequence"/>
</dbReference>
<name>A0A9W9WCH6_9EURO</name>
<evidence type="ECO:0000256" key="4">
    <source>
        <dbReference type="ARBA" id="ARBA00022692"/>
    </source>
</evidence>
<feature type="chain" id="PRO_5040948401" description="Protein ROT1" evidence="13">
    <location>
        <begin position="18"/>
        <end position="232"/>
    </location>
</feature>